<keyword evidence="3 5" id="KW-0288">FMN</keyword>
<comment type="similarity">
    <text evidence="1 5">Belongs to the flavin oxidoreductase frp family.</text>
</comment>
<proteinExistence type="inferred from homology"/>
<keyword evidence="5" id="KW-0521">NADP</keyword>
<evidence type="ECO:0000256" key="2">
    <source>
        <dbReference type="ARBA" id="ARBA00022630"/>
    </source>
</evidence>
<dbReference type="OrthoDB" id="3181400at2"/>
<dbReference type="Gene3D" id="3.40.109.10">
    <property type="entry name" value="NADH Oxidase"/>
    <property type="match status" value="1"/>
</dbReference>
<evidence type="ECO:0000256" key="3">
    <source>
        <dbReference type="ARBA" id="ARBA00022643"/>
    </source>
</evidence>
<sequence length="266" mass="29226">MTQTEHPAEQPVEQQTAPNATIAGQLAHRTIRAFTHEPVDEAMMRTLLRVATQAPTSSFYQQRTVIRVQDPAVREQIHLASGQPYVGGDRGELLVFVVDLHRNARIREAQGADLAVLETTPLFLQGVEDVLIAAQNVVVAAESLGLGTVYLGSIGGDPRRVIRALGLPLRTFPLVGLIVGHPDQRPQLKPRLPETLTIGVDRYPDLDAQADALAAYDERVTTYYDLRDTSRRIDSFTHQIATKPGTGAAEQAPTLEVLHEQRLALR</sequence>
<protein>
    <submittedName>
        <fullName evidence="7">NADPH-dependent oxidoreductase</fullName>
    </submittedName>
</protein>
<dbReference type="InterPro" id="IPR016446">
    <property type="entry name" value="Flavin_OxRdtase_Frp"/>
</dbReference>
<dbReference type="PANTHER" id="PTHR43425:SF2">
    <property type="entry name" value="OXYGEN-INSENSITIVE NADPH NITROREDUCTASE"/>
    <property type="match status" value="1"/>
</dbReference>
<dbReference type="PIRSF" id="PIRSF005426">
    <property type="entry name" value="Frp"/>
    <property type="match status" value="1"/>
</dbReference>
<organism evidence="7 8">
    <name type="scientific">Pseudoclavibacter caeni</name>
    <dbReference type="NCBI Taxonomy" id="908846"/>
    <lineage>
        <taxon>Bacteria</taxon>
        <taxon>Bacillati</taxon>
        <taxon>Actinomycetota</taxon>
        <taxon>Actinomycetes</taxon>
        <taxon>Micrococcales</taxon>
        <taxon>Microbacteriaceae</taxon>
        <taxon>Pseudoclavibacter</taxon>
    </lineage>
</organism>
<dbReference type="AlphaFoldDB" id="A0A7C8BQY3"/>
<keyword evidence="8" id="KW-1185">Reference proteome</keyword>
<comment type="caution">
    <text evidence="7">The sequence shown here is derived from an EMBL/GenBank/DDBJ whole genome shotgun (WGS) entry which is preliminary data.</text>
</comment>
<dbReference type="GO" id="GO:0016491">
    <property type="term" value="F:oxidoreductase activity"/>
    <property type="evidence" value="ECO:0007669"/>
    <property type="project" value="UniProtKB-UniRule"/>
</dbReference>
<accession>A0A7C8BQY3</accession>
<evidence type="ECO:0000256" key="4">
    <source>
        <dbReference type="ARBA" id="ARBA00023002"/>
    </source>
</evidence>
<evidence type="ECO:0000313" key="8">
    <source>
        <dbReference type="Proteomes" id="UP000481339"/>
    </source>
</evidence>
<dbReference type="InterPro" id="IPR000415">
    <property type="entry name" value="Nitroreductase-like"/>
</dbReference>
<dbReference type="InterPro" id="IPR029479">
    <property type="entry name" value="Nitroreductase"/>
</dbReference>
<evidence type="ECO:0000259" key="6">
    <source>
        <dbReference type="Pfam" id="PF00881"/>
    </source>
</evidence>
<dbReference type="Proteomes" id="UP000481339">
    <property type="component" value="Unassembled WGS sequence"/>
</dbReference>
<dbReference type="SUPFAM" id="SSF55469">
    <property type="entry name" value="FMN-dependent nitroreductase-like"/>
    <property type="match status" value="1"/>
</dbReference>
<evidence type="ECO:0000256" key="1">
    <source>
        <dbReference type="ARBA" id="ARBA00008366"/>
    </source>
</evidence>
<dbReference type="RefSeq" id="WP_158036747.1">
    <property type="nucleotide sequence ID" value="NZ_BAAAZV010000020.1"/>
</dbReference>
<dbReference type="PANTHER" id="PTHR43425">
    <property type="entry name" value="OXYGEN-INSENSITIVE NADPH NITROREDUCTASE"/>
    <property type="match status" value="1"/>
</dbReference>
<evidence type="ECO:0000256" key="5">
    <source>
        <dbReference type="PIRNR" id="PIRNR005426"/>
    </source>
</evidence>
<dbReference type="EMBL" id="WBKA01000007">
    <property type="protein sequence ID" value="KAB1631330.1"/>
    <property type="molecule type" value="Genomic_DNA"/>
</dbReference>
<evidence type="ECO:0000313" key="7">
    <source>
        <dbReference type="EMBL" id="KAB1631330.1"/>
    </source>
</evidence>
<keyword evidence="4 5" id="KW-0560">Oxidoreductase</keyword>
<dbReference type="Pfam" id="PF00881">
    <property type="entry name" value="Nitroreductase"/>
    <property type="match status" value="1"/>
</dbReference>
<gene>
    <name evidence="7" type="ORF">F8O02_08125</name>
</gene>
<name>A0A7C8BQY3_9MICO</name>
<keyword evidence="2 5" id="KW-0285">Flavoprotein</keyword>
<feature type="domain" description="Nitroreductase" evidence="6">
    <location>
        <begin position="28"/>
        <end position="181"/>
    </location>
</feature>
<reference evidence="7 8" key="1">
    <citation type="submission" date="2019-09" db="EMBL/GenBank/DDBJ databases">
        <title>Phylogeny of genus Pseudoclavibacter and closely related genus.</title>
        <authorList>
            <person name="Li Y."/>
        </authorList>
    </citation>
    <scope>NUCLEOTIDE SEQUENCE [LARGE SCALE GENOMIC DNA]</scope>
    <source>
        <strain evidence="7 8">JCM 16921</strain>
    </source>
</reference>